<evidence type="ECO:0000256" key="1">
    <source>
        <dbReference type="SAM" id="MobiDB-lite"/>
    </source>
</evidence>
<accession>A0A0V1DIW2</accession>
<feature type="compositionally biased region" description="Polar residues" evidence="1">
    <location>
        <begin position="1"/>
        <end position="10"/>
    </location>
</feature>
<dbReference type="Proteomes" id="UP000054653">
    <property type="component" value="Unassembled WGS sequence"/>
</dbReference>
<sequence length="74" mass="8023">MENQMRSSNVGKGDKKQTKVEVRNSSSCFEFGLARLVCDTRACSDIANNKLCRVSIFVIADDKPKAAANTVALA</sequence>
<evidence type="ECO:0000313" key="3">
    <source>
        <dbReference type="Proteomes" id="UP000054653"/>
    </source>
</evidence>
<dbReference type="EMBL" id="JYDI01000001">
    <property type="protein sequence ID" value="KRY61455.1"/>
    <property type="molecule type" value="Genomic_DNA"/>
</dbReference>
<keyword evidence="3" id="KW-1185">Reference proteome</keyword>
<reference evidence="2 3" key="1">
    <citation type="submission" date="2015-01" db="EMBL/GenBank/DDBJ databases">
        <title>Evolution of Trichinella species and genotypes.</title>
        <authorList>
            <person name="Korhonen P.K."/>
            <person name="Edoardo P."/>
            <person name="Giuseppe L.R."/>
            <person name="Gasser R.B."/>
        </authorList>
    </citation>
    <scope>NUCLEOTIDE SEQUENCE [LARGE SCALE GENOMIC DNA]</scope>
    <source>
        <strain evidence="2">ISS120</strain>
    </source>
</reference>
<dbReference type="AlphaFoldDB" id="A0A0V1DIW2"/>
<evidence type="ECO:0000313" key="2">
    <source>
        <dbReference type="EMBL" id="KRY61455.1"/>
    </source>
</evidence>
<comment type="caution">
    <text evidence="2">The sequence shown here is derived from an EMBL/GenBank/DDBJ whole genome shotgun (WGS) entry which is preliminary data.</text>
</comment>
<feature type="compositionally biased region" description="Basic and acidic residues" evidence="1">
    <location>
        <begin position="12"/>
        <end position="22"/>
    </location>
</feature>
<gene>
    <name evidence="2" type="ORF">T03_9727</name>
</gene>
<feature type="region of interest" description="Disordered" evidence="1">
    <location>
        <begin position="1"/>
        <end position="23"/>
    </location>
</feature>
<proteinExistence type="predicted"/>
<protein>
    <submittedName>
        <fullName evidence="2">Uncharacterized protein</fullName>
    </submittedName>
</protein>
<organism evidence="2 3">
    <name type="scientific">Trichinella britovi</name>
    <name type="common">Parasitic roundworm</name>
    <dbReference type="NCBI Taxonomy" id="45882"/>
    <lineage>
        <taxon>Eukaryota</taxon>
        <taxon>Metazoa</taxon>
        <taxon>Ecdysozoa</taxon>
        <taxon>Nematoda</taxon>
        <taxon>Enoplea</taxon>
        <taxon>Dorylaimia</taxon>
        <taxon>Trichinellida</taxon>
        <taxon>Trichinellidae</taxon>
        <taxon>Trichinella</taxon>
    </lineage>
</organism>
<name>A0A0V1DIW2_TRIBR</name>